<organism evidence="7 8">
    <name type="scientific">Desulfonema ishimotonii</name>
    <dbReference type="NCBI Taxonomy" id="45657"/>
    <lineage>
        <taxon>Bacteria</taxon>
        <taxon>Pseudomonadati</taxon>
        <taxon>Thermodesulfobacteriota</taxon>
        <taxon>Desulfobacteria</taxon>
        <taxon>Desulfobacterales</taxon>
        <taxon>Desulfococcaceae</taxon>
        <taxon>Desulfonema</taxon>
    </lineage>
</organism>
<dbReference type="PANTHER" id="PTHR45739">
    <property type="entry name" value="MATRIX PROTEIN, PUTATIVE-RELATED"/>
    <property type="match status" value="1"/>
</dbReference>
<dbReference type="PANTHER" id="PTHR45739:SF1">
    <property type="entry name" value="EXTRACELLULAR MATRIX ORGANIZING PROTEIN FRAS1"/>
    <property type="match status" value="1"/>
</dbReference>
<dbReference type="Pfam" id="PF03160">
    <property type="entry name" value="Calx-beta"/>
    <property type="match status" value="9"/>
</dbReference>
<evidence type="ECO:0000256" key="4">
    <source>
        <dbReference type="ARBA" id="ARBA00022837"/>
    </source>
</evidence>
<dbReference type="SUPFAM" id="SSF49313">
    <property type="entry name" value="Cadherin-like"/>
    <property type="match status" value="2"/>
</dbReference>
<gene>
    <name evidence="7" type="ORF">DENIS_2654</name>
</gene>
<protein>
    <recommendedName>
        <fullName evidence="6">Cadherin domain-containing protein</fullName>
    </recommendedName>
</protein>
<evidence type="ECO:0000256" key="1">
    <source>
        <dbReference type="ARBA" id="ARBA00005529"/>
    </source>
</evidence>
<evidence type="ECO:0000256" key="2">
    <source>
        <dbReference type="ARBA" id="ARBA00022729"/>
    </source>
</evidence>
<dbReference type="InterPro" id="IPR002126">
    <property type="entry name" value="Cadherin-like_dom"/>
</dbReference>
<dbReference type="InterPro" id="IPR051561">
    <property type="entry name" value="FRAS1_ECM"/>
</dbReference>
<comment type="similarity">
    <text evidence="1">Belongs to the FRAS1 family.</text>
</comment>
<name>A0A401FXG0_9BACT</name>
<keyword evidence="4" id="KW-0106">Calcium</keyword>
<dbReference type="Pfam" id="PF14252">
    <property type="entry name" value="DUF4347"/>
    <property type="match status" value="1"/>
</dbReference>
<dbReference type="SMART" id="SM00237">
    <property type="entry name" value="Calx_beta"/>
    <property type="match status" value="4"/>
</dbReference>
<dbReference type="PROSITE" id="PS51854">
    <property type="entry name" value="CSPG"/>
    <property type="match status" value="1"/>
</dbReference>
<dbReference type="EMBL" id="BEXT01000001">
    <property type="protein sequence ID" value="GBC61692.1"/>
    <property type="molecule type" value="Genomic_DNA"/>
</dbReference>
<dbReference type="GO" id="GO:0005509">
    <property type="term" value="F:calcium ion binding"/>
    <property type="evidence" value="ECO:0007669"/>
    <property type="project" value="InterPro"/>
</dbReference>
<dbReference type="Gene3D" id="2.60.40.60">
    <property type="entry name" value="Cadherins"/>
    <property type="match status" value="1"/>
</dbReference>
<keyword evidence="5" id="KW-0325">Glycoprotein</keyword>
<accession>A0A401FXG0</accession>
<keyword evidence="3" id="KW-0677">Repeat</keyword>
<keyword evidence="8" id="KW-1185">Reference proteome</keyword>
<evidence type="ECO:0000256" key="3">
    <source>
        <dbReference type="ARBA" id="ARBA00022737"/>
    </source>
</evidence>
<dbReference type="InterPro" id="IPR015919">
    <property type="entry name" value="Cadherin-like_sf"/>
</dbReference>
<dbReference type="Proteomes" id="UP000288096">
    <property type="component" value="Unassembled WGS sequence"/>
</dbReference>
<dbReference type="Pfam" id="PF16184">
    <property type="entry name" value="Cadherin_3"/>
    <property type="match status" value="1"/>
</dbReference>
<feature type="domain" description="Cadherin" evidence="6">
    <location>
        <begin position="365"/>
        <end position="486"/>
    </location>
</feature>
<evidence type="ECO:0000313" key="7">
    <source>
        <dbReference type="EMBL" id="GBC61692.1"/>
    </source>
</evidence>
<dbReference type="PROSITE" id="PS50268">
    <property type="entry name" value="CADHERIN_2"/>
    <property type="match status" value="2"/>
</dbReference>
<comment type="caution">
    <text evidence="7">The sequence shown here is derived from an EMBL/GenBank/DDBJ whole genome shotgun (WGS) entry which is preliminary data.</text>
</comment>
<evidence type="ECO:0000256" key="5">
    <source>
        <dbReference type="ARBA" id="ARBA00023180"/>
    </source>
</evidence>
<feature type="domain" description="Cadherin" evidence="6">
    <location>
        <begin position="3538"/>
        <end position="3623"/>
    </location>
</feature>
<sequence>MFRLLKLEERIVLDGAAVLDALDADQAQDVHDQAIQDAADDAGDAHDADTGIDSQEPLFLDALEAVQEDAGLNVLVVSSDVSDGDDLAAAAKDDVLVVRYDAESTDLDQLADLIAGALDGQKADSIAFAAHSGNDASIYLTDSDVTTAASLDDADQQAFWTAVSGNLADDGRIDLLGCDVVKGDDGEALLSGLEDLTGTNVAASSDATGNDAYGGDWVLESDGVDIAGTYFDADRLEAFDGVLLSGDDPDAGYNQVYDVSVPAGKYWLVKVPRANWTDVGGTGDADADISFSFKYDTDGDGFDDAAPLWLKYVARNDGFLVKKAPVGISVGVQVIAEDNAGNQSPVQTFTISAYDDATLDAPTYADVTGNFAFTEGDAAETVVVPAAGYQIAADTDGTIANYEIVSGNPTDGTNFGFGIDASGNIVIANSSLLIHNEDPYVTDNTYQLVVRAEDNDGLYATSTVEIDILQGAVKTDVTLSVDNPTLSEDPTENDNAATITVNLSVAPTAPVTIDLAYAGTGANPADGSDYTAPASVTFNAGETSATVQLTVANDGVAEGSETFTVDINETTLPANYLDKATPVDMTIVDGKPTVSLSLAPVSFNENGQAVLTANLDAASDQAIIVPLTFSTGTGDALHGDDYTTTQDAVTIAAGATQGTLTLTGVIDNTDEGGSESFTISVTDDAANPFKIDATNGSVAGTINDVVVEKPIASVNVSGALFTEGETISVQISLEHSDGTPYFVEAGTGGLAVEIDLSGSATLGTDYTVPTLITVPEGSSTRTVTLSSNNDADSTEGNETINGEIIASTNYILGTPNVFNLTLQDVVVPVVSLTGDATISEPGDGVTDPTSATVTISRTAATEANTVQLTVAGSPAATEGVDYEATYADGTAVQKAGSGNWIVELGTGVTSETITVQALADGTFEGATAEQIVLTLGTISGSATADGTNNTATIEITDVDTADAPTVNLGVDADGVLPYETSGGLIEDGTGTEAMTAAIYLDSGDLPVAGLPVTVYIEATGDAVYGDDFGIYSDAAGSTEITPTTADDGTTVWALTIDGATTVENFYVVGLGDDNLYEGNETFDLSIHSVENANTGNTAITGTITDATALPDVSLSLDPTTFSELDDDATAGVDESTATLTITIDAGAGDTFAAGVVNVTLTPDETDEADRARLADGDYEAFESDGTTPLVLNDTDQWIVPVTVTEGATSGTATIVLSGIGDEAIENAESVDISADEVDGATITPGTATATLLNSEPPGGALEVALDTFADPTEVGEAAGTTAINVSLNRSSLDDVVVTMHLGGDGVFYDSDSTDDVEERDYKILDSAGTEIDVASDGTFFFTIAAGDTSGSVTLEGIEDVVYEGNESFTAAIDSISGDGTASTNTETGTIVESLAEPTVSLFFLDGTSEVGSTTFSEAGGAQVVAKLDHASEFPVTVNLNYVTGTDGAVLTEDYNGAASITIPAGVLQQTTNLVAIDDLLLESDETFDVQISDADVTNGTADATNNTITGTIADNDAAGAVQVWMEWDSGDSELGEAAGDTATVVVNLDRTTGNPVGVVLEFKPAAISGANLTDDYEVSGATLVEGTTNQYAVTIDGADTTAQVTLTGVANDGILEGDEFFTVDIDSFVGGEVEGNPPVEIGGTQQLTATVKDDTAAPEVWITVDDTTIIEGVEVAKVTAHSTAAALVDIPVYVTLDPGATDTATFGVDYHTTPVSTGAATIIIPAGETASVTPLSIVTDNDTNYEGDETLTVAIDQTTQDGTDFITKTDETTTVTVTLQDDEPKPTVSLTADDPLVTELDETGSANFTLTLSGTVDLASDPGANVIVTLDLGAIGADGAVLDTDYELTIDGGTVTTADVTDGLYAVTFTGGTAGTIPITVTGIDESPVEIDGDKNFRLAIDSVTSTAAATVSTSDDAVFLDVLDDDLPYVNVDVDTTYGGTSNVLSEINVGPNADYEKLDISLVAADGTTPVAVPTGEQAVVAIQFSGDAVFDDDYSVFSDPTFSQSVTVDADNTVLLTIDSGQSEVSLYMSGSGLDNIFEVNELITITAVENTANDLVRVEDIDPDNPGPNELSTTVTIINDDDAPTVTLTQNTATTSLLIDEGDTDAALINYVDFDLTFDTQSQIDTTVFISLTGAQDEDYVVKYSDGTEADVNAGVATLTFGAADLDVSDGAIMTFRVEAVDDALTTPKYEADEQITVAIITDTASPVTYEPDTSTASPIVTIQDDDEDLIPRVILELSDNGDSDDLVLDEAATVTDTETILVKLVDQDDDSIARDIGSDTTITLGFADGAILGVATADTDYTAEFITATGGTVPVTFTGNSALVVVPAGDTEGQLVLTIAADTTDELDETFDVRITGAGELDYNPIPIAGSIVDDDAAPTVTLGAWTNTATIDENGGTSTLTATLTGNASEKQIVVTLGFGGTSTATYTQGGGADDDVTDNLNDSHTLTFAPGATTASVTVYGVSDDKFEVDPAGTPPNETLVAEITGVSTSEDTDGDGTITPGTDDADATIAAGTQALTITDDVNDKPSVSLSLTPDSIYELGGTQNPTATVVTLTLDKASGVDTPVDLVFSSATGEGVDIVVVDDTTTTTGTGAGSWTYSATIPAGETSYTIQVQGADDTAYEEDEVFDIDIDGTVNTAYVTENGTQQETFTLMDGNDAPEITLSAGSTFAEYVAGTPSGTPGTDDFTISLGAATIQEEVIILDFAGTAGQGDDYTIDVGGGAVADSDATLDADGQLAVTLPTGATSAVITLTAVDNTFYENEEYISVTVADPGELLNADTSDEPVNFTITDDDPTAYVKLELVSNDADNPTQMNESGGFANVFAYLVDDTGNAIVAGTDVTVTVAYDPEYDPADPTTIGVGNAIGAIDYSSNDPHLIDSGLVSITIPTGSSQGSAWVSLNALNDTEYEGNETFTVSVDDVVNAEATDTTNHPTSVVGTIMDDEAGPTVTMTVDTTVIAETTGVATLTLSLSEASPVDEVIYVNITDTADDSFSGNWGTLAQSTSDYEIYQVDGAGTTEITGNLDATGDDPATTDVIETLLPVTITAGTQSVDIRLVSVDDDSALFNWLYEKDETFTVSIDDDSFANNLVNDPANVPHTVTIIDDDAAEAPEVSLAWATPGQNVAENAADGSITGSFNVVLSNADSVQSIEVVISYDNVGDYTFNTAGVAGGTATDDGNGTLTITVATGTASVNVPFSVVDDSSFEGEENFNLEITDVKFADPAADDQSLTGTIADDDELTINVAVNTAPTSVTNPLTEGDTDLTENFFLITKTEESSEAIYVDWEISGDATADADYTGATSGQAILAGQAGAQDIISMTILGDNLDELDETVVVTLTGYRVGAADAELVTFSGGTTSATLTIADDDESPVEDVNAGLTVTEGDSGVIYGLTDGTITTGDTGTVLAYSDGDLEEGEDLWYQITDLPDNGTLFLDGTAVEIDGVFSQADIDNGSVTYTHDDSETLSDAFGFTVSDAFPIGAPDDINTEAGTFDITVTPENDAPVKDSIVFWVKEGTTGDALSDSPDLTGNGVIITDQDGDTLTSTLTGDDSGAFALDASTPGELTLTLNTPLDYETQTSYTLVVHAEDADGVAVDTLVVVNVTDDVTDGGYVAGPLGDVDPVTIGDAYVYQIDDAVFPDGAIVTYEATSTSNISWLHFEAETQTFWYVPADDVTDPEAGTYTIQVTATYWDNEGYPAEPKGQIVVDVPIEVTAPVVASLDAEMVNDALNYLESDEAEVLPEAGDALVIQDMMLASAAADYTETAEQTGEYADVLALLEDEQLAWTEDRMVG</sequence>
<dbReference type="GO" id="GO:0016020">
    <property type="term" value="C:membrane"/>
    <property type="evidence" value="ECO:0007669"/>
    <property type="project" value="InterPro"/>
</dbReference>
<dbReference type="GO" id="GO:0007154">
    <property type="term" value="P:cell communication"/>
    <property type="evidence" value="ECO:0007669"/>
    <property type="project" value="InterPro"/>
</dbReference>
<evidence type="ECO:0000259" key="6">
    <source>
        <dbReference type="PROSITE" id="PS50268"/>
    </source>
</evidence>
<dbReference type="InterPro" id="IPR038081">
    <property type="entry name" value="CalX-like_sf"/>
</dbReference>
<reference evidence="8" key="1">
    <citation type="submission" date="2017-11" db="EMBL/GenBank/DDBJ databases">
        <authorList>
            <person name="Watanabe M."/>
            <person name="Kojima H."/>
        </authorList>
    </citation>
    <scope>NUCLEOTIDE SEQUENCE [LARGE SCALE GENOMIC DNA]</scope>
    <source>
        <strain evidence="8">Tokyo 01</strain>
    </source>
</reference>
<dbReference type="CDD" id="cd11304">
    <property type="entry name" value="Cadherin_repeat"/>
    <property type="match status" value="1"/>
</dbReference>
<dbReference type="InterPro" id="IPR003644">
    <property type="entry name" value="Calx_beta"/>
</dbReference>
<proteinExistence type="inferred from homology"/>
<reference evidence="8" key="2">
    <citation type="submission" date="2019-01" db="EMBL/GenBank/DDBJ databases">
        <title>Genome sequence of Desulfonema ishimotonii strain Tokyo 01.</title>
        <authorList>
            <person name="Fukui M."/>
        </authorList>
    </citation>
    <scope>NUCLEOTIDE SEQUENCE [LARGE SCALE GENOMIC DNA]</scope>
    <source>
        <strain evidence="8">Tokyo 01</strain>
    </source>
</reference>
<dbReference type="GO" id="GO:0009653">
    <property type="term" value="P:anatomical structure morphogenesis"/>
    <property type="evidence" value="ECO:0007669"/>
    <property type="project" value="TreeGrafter"/>
</dbReference>
<dbReference type="SUPFAM" id="SSF141072">
    <property type="entry name" value="CalX-like"/>
    <property type="match status" value="10"/>
</dbReference>
<dbReference type="GO" id="GO:0007156">
    <property type="term" value="P:homophilic cell adhesion via plasma membrane adhesion molecules"/>
    <property type="evidence" value="ECO:0007669"/>
    <property type="project" value="InterPro"/>
</dbReference>
<dbReference type="Gene3D" id="2.60.40.2030">
    <property type="match status" value="10"/>
</dbReference>
<dbReference type="InterPro" id="IPR025592">
    <property type="entry name" value="DUF4347"/>
</dbReference>
<keyword evidence="2" id="KW-0732">Signal</keyword>
<evidence type="ECO:0000313" key="8">
    <source>
        <dbReference type="Proteomes" id="UP000288096"/>
    </source>
</evidence>
<dbReference type="InterPro" id="IPR039005">
    <property type="entry name" value="CSPG_rpt"/>
</dbReference>